<keyword evidence="3" id="KW-1185">Reference proteome</keyword>
<reference evidence="2" key="3">
    <citation type="submission" date="2021-05" db="UniProtKB">
        <authorList>
            <consortium name="EnsemblPlants"/>
        </authorList>
    </citation>
    <scope>IDENTIFICATION</scope>
    <source>
        <strain evidence="2">cv. B73</strain>
    </source>
</reference>
<dbReference type="Proteomes" id="UP000007305">
    <property type="component" value="Chromosome 3"/>
</dbReference>
<dbReference type="AlphaFoldDB" id="A0A804N4X2"/>
<protein>
    <submittedName>
        <fullName evidence="2">Uncharacterized protein</fullName>
    </submittedName>
</protein>
<proteinExistence type="predicted"/>
<sequence>MTKVTSADAEQLSSSREGVNPPPAEALSSALPRSGVPLHRPSRLAPVCRHGSSNDEAERQLQCPDEQPVYVAVVDLACSEEFLELIKSALLTALEACLTMATRQLLQLVMAQLIWRLGNLAEQTVCRQS</sequence>
<feature type="region of interest" description="Disordered" evidence="1">
    <location>
        <begin position="1"/>
        <end position="61"/>
    </location>
</feature>
<dbReference type="EnsemblPlants" id="Zm00001eb135330_T001">
    <property type="protein sequence ID" value="Zm00001eb135330_P001"/>
    <property type="gene ID" value="Zm00001eb135330"/>
</dbReference>
<reference evidence="3" key="1">
    <citation type="submission" date="2015-12" db="EMBL/GenBank/DDBJ databases">
        <title>Update maize B73 reference genome by single molecule sequencing technologies.</title>
        <authorList>
            <consortium name="Maize Genome Sequencing Project"/>
            <person name="Ware D."/>
        </authorList>
    </citation>
    <scope>NUCLEOTIDE SEQUENCE [LARGE SCALE GENOMIC DNA]</scope>
    <source>
        <strain evidence="3">cv. B73</strain>
    </source>
</reference>
<organism evidence="2 3">
    <name type="scientific">Zea mays</name>
    <name type="common">Maize</name>
    <dbReference type="NCBI Taxonomy" id="4577"/>
    <lineage>
        <taxon>Eukaryota</taxon>
        <taxon>Viridiplantae</taxon>
        <taxon>Streptophyta</taxon>
        <taxon>Embryophyta</taxon>
        <taxon>Tracheophyta</taxon>
        <taxon>Spermatophyta</taxon>
        <taxon>Magnoliopsida</taxon>
        <taxon>Liliopsida</taxon>
        <taxon>Poales</taxon>
        <taxon>Poaceae</taxon>
        <taxon>PACMAD clade</taxon>
        <taxon>Panicoideae</taxon>
        <taxon>Andropogonodae</taxon>
        <taxon>Andropogoneae</taxon>
        <taxon>Tripsacinae</taxon>
        <taxon>Zea</taxon>
    </lineage>
</organism>
<dbReference type="Gramene" id="Zm00001eb135330_T001">
    <property type="protein sequence ID" value="Zm00001eb135330_P001"/>
    <property type="gene ID" value="Zm00001eb135330"/>
</dbReference>
<evidence type="ECO:0000313" key="2">
    <source>
        <dbReference type="EnsemblPlants" id="Zm00001eb135330_P001"/>
    </source>
</evidence>
<evidence type="ECO:0000256" key="1">
    <source>
        <dbReference type="SAM" id="MobiDB-lite"/>
    </source>
</evidence>
<dbReference type="InParanoid" id="A0A804N4X2"/>
<evidence type="ECO:0000313" key="3">
    <source>
        <dbReference type="Proteomes" id="UP000007305"/>
    </source>
</evidence>
<reference evidence="2" key="2">
    <citation type="submission" date="2019-07" db="EMBL/GenBank/DDBJ databases">
        <authorList>
            <person name="Seetharam A."/>
            <person name="Woodhouse M."/>
            <person name="Cannon E."/>
        </authorList>
    </citation>
    <scope>NUCLEOTIDE SEQUENCE [LARGE SCALE GENOMIC DNA]</scope>
    <source>
        <strain evidence="2">cv. B73</strain>
    </source>
</reference>
<accession>A0A804N4X2</accession>
<name>A0A804N4X2_MAIZE</name>